<dbReference type="GO" id="GO:0043041">
    <property type="term" value="P:amino acid activation for nonribosomal peptide biosynthetic process"/>
    <property type="evidence" value="ECO:0007669"/>
    <property type="project" value="TreeGrafter"/>
</dbReference>
<evidence type="ECO:0008006" key="2">
    <source>
        <dbReference type="Google" id="ProtNLM"/>
    </source>
</evidence>
<dbReference type="InterPro" id="IPR052091">
    <property type="entry name" value="Beta-ala_Activ/Resist"/>
</dbReference>
<dbReference type="EMBL" id="JAGETT010000010">
    <property type="protein sequence ID" value="MBO1919811.1"/>
    <property type="molecule type" value="Genomic_DNA"/>
</dbReference>
<organism evidence="1">
    <name type="scientific">Staphylococcus xylosus</name>
    <dbReference type="NCBI Taxonomy" id="1288"/>
    <lineage>
        <taxon>Bacteria</taxon>
        <taxon>Bacillati</taxon>
        <taxon>Bacillota</taxon>
        <taxon>Bacilli</taxon>
        <taxon>Bacillales</taxon>
        <taxon>Staphylococcaceae</taxon>
        <taxon>Staphylococcus</taxon>
    </lineage>
</organism>
<dbReference type="PANTHER" id="PTHR44394:SF1">
    <property type="entry name" value="BETA-ALANINE-ACTIVATING ENZYME"/>
    <property type="match status" value="1"/>
</dbReference>
<protein>
    <recommendedName>
        <fullName evidence="2">AMP-dependent synthetase/ligase domain-containing protein</fullName>
    </recommendedName>
</protein>
<dbReference type="Gene3D" id="3.40.50.980">
    <property type="match status" value="1"/>
</dbReference>
<dbReference type="AlphaFoldDB" id="A0A939NFY0"/>
<comment type="caution">
    <text evidence="1">The sequence shown here is derived from an EMBL/GenBank/DDBJ whole genome shotgun (WGS) entry which is preliminary data.</text>
</comment>
<proteinExistence type="predicted"/>
<reference evidence="1" key="1">
    <citation type="submission" date="2021-03" db="EMBL/GenBank/DDBJ databases">
        <title>Molecular epidemiology and mechanisms of colistin and carbapenem resistance in Enterobacteriaceae from clinical isolates, the environment and porcine samples in Pretoria, South Africa.</title>
        <authorList>
            <person name="Bogoshi D."/>
            <person name="Mbelle N.M."/>
            <person name="Naidoo V."/>
            <person name="Osei Sekyere J."/>
        </authorList>
    </citation>
    <scope>NUCLEOTIDE SEQUENCE</scope>
    <source>
        <strain evidence="1">ESB009</strain>
    </source>
</reference>
<dbReference type="PANTHER" id="PTHR44394">
    <property type="entry name" value="BETA-ALANINE-ACTIVATING ENZYME"/>
    <property type="match status" value="1"/>
</dbReference>
<accession>A0A939NFY0</accession>
<name>A0A939NFY0_STAXY</name>
<sequence>MNRLHWMIDKYYISNEDTILFKTPFTFDVSVWEIFGPTMVGGQAILLPSGEESNPENNFTY</sequence>
<evidence type="ECO:0000313" key="1">
    <source>
        <dbReference type="EMBL" id="MBO1919811.1"/>
    </source>
</evidence>
<gene>
    <name evidence="1" type="ORF">J4710_02660</name>
</gene>
<dbReference type="SUPFAM" id="SSF56801">
    <property type="entry name" value="Acetyl-CoA synthetase-like"/>
    <property type="match status" value="1"/>
</dbReference>